<dbReference type="PROSITE" id="PS01358">
    <property type="entry name" value="ZF_RANBP2_1"/>
    <property type="match status" value="1"/>
</dbReference>
<evidence type="ECO:0000313" key="8">
    <source>
        <dbReference type="Proteomes" id="UP001346149"/>
    </source>
</evidence>
<keyword evidence="1" id="KW-0479">Metal-binding</keyword>
<organism evidence="7 8">
    <name type="scientific">Trapa natans</name>
    <name type="common">Water chestnut</name>
    <dbReference type="NCBI Taxonomy" id="22666"/>
    <lineage>
        <taxon>Eukaryota</taxon>
        <taxon>Viridiplantae</taxon>
        <taxon>Streptophyta</taxon>
        <taxon>Embryophyta</taxon>
        <taxon>Tracheophyta</taxon>
        <taxon>Spermatophyta</taxon>
        <taxon>Magnoliopsida</taxon>
        <taxon>eudicotyledons</taxon>
        <taxon>Gunneridae</taxon>
        <taxon>Pentapetalae</taxon>
        <taxon>rosids</taxon>
        <taxon>malvids</taxon>
        <taxon>Myrtales</taxon>
        <taxon>Lythraceae</taxon>
        <taxon>Trapa</taxon>
    </lineage>
</organism>
<dbReference type="GO" id="GO:0008270">
    <property type="term" value="F:zinc ion binding"/>
    <property type="evidence" value="ECO:0007669"/>
    <property type="project" value="UniProtKB-KW"/>
</dbReference>
<dbReference type="SMART" id="SM00547">
    <property type="entry name" value="ZnF_RBZ"/>
    <property type="match status" value="1"/>
</dbReference>
<evidence type="ECO:0000256" key="4">
    <source>
        <dbReference type="PROSITE-ProRule" id="PRU00322"/>
    </source>
</evidence>
<dbReference type="Proteomes" id="UP001346149">
    <property type="component" value="Unassembled WGS sequence"/>
</dbReference>
<evidence type="ECO:0000259" key="6">
    <source>
        <dbReference type="PROSITE" id="PS50199"/>
    </source>
</evidence>
<reference evidence="7 8" key="1">
    <citation type="journal article" date="2023" name="Hortic Res">
        <title>Pangenome of water caltrop reveals structural variations and asymmetric subgenome divergence after allopolyploidization.</title>
        <authorList>
            <person name="Zhang X."/>
            <person name="Chen Y."/>
            <person name="Wang L."/>
            <person name="Yuan Y."/>
            <person name="Fang M."/>
            <person name="Shi L."/>
            <person name="Lu R."/>
            <person name="Comes H.P."/>
            <person name="Ma Y."/>
            <person name="Chen Y."/>
            <person name="Huang G."/>
            <person name="Zhou Y."/>
            <person name="Zheng Z."/>
            <person name="Qiu Y."/>
        </authorList>
    </citation>
    <scope>NUCLEOTIDE SEQUENCE [LARGE SCALE GENOMIC DNA]</scope>
    <source>
        <strain evidence="7">F231</strain>
    </source>
</reference>
<evidence type="ECO:0000256" key="3">
    <source>
        <dbReference type="ARBA" id="ARBA00022833"/>
    </source>
</evidence>
<keyword evidence="2 4" id="KW-0863">Zinc-finger</keyword>
<feature type="domain" description="RanBP2-type" evidence="6">
    <location>
        <begin position="77"/>
        <end position="104"/>
    </location>
</feature>
<sequence>MITLHMILFNFYCNSVTKNYFENLVRALENGLSDVDSHGACSRAASAKNGVGSTSSKPRIGKGKVTARAGSTSRIDDSSHWSCDRCTFANVKSSNTCQMCQTRR</sequence>
<protein>
    <recommendedName>
        <fullName evidence="6">RanBP2-type domain-containing protein</fullName>
    </recommendedName>
</protein>
<dbReference type="SUPFAM" id="SSF90209">
    <property type="entry name" value="Ran binding protein zinc finger-like"/>
    <property type="match status" value="1"/>
</dbReference>
<gene>
    <name evidence="7" type="ORF">SAY86_016346</name>
</gene>
<keyword evidence="3" id="KW-0862">Zinc</keyword>
<evidence type="ECO:0000313" key="7">
    <source>
        <dbReference type="EMBL" id="KAK4782244.1"/>
    </source>
</evidence>
<evidence type="ECO:0000256" key="5">
    <source>
        <dbReference type="SAM" id="MobiDB-lite"/>
    </source>
</evidence>
<dbReference type="PROSITE" id="PS50199">
    <property type="entry name" value="ZF_RANBP2_2"/>
    <property type="match status" value="1"/>
</dbReference>
<dbReference type="InterPro" id="IPR001876">
    <property type="entry name" value="Znf_RanBP2"/>
</dbReference>
<comment type="caution">
    <text evidence="7">The sequence shown here is derived from an EMBL/GenBank/DDBJ whole genome shotgun (WGS) entry which is preliminary data.</text>
</comment>
<dbReference type="AlphaFoldDB" id="A0AAN7LD00"/>
<dbReference type="InterPro" id="IPR036443">
    <property type="entry name" value="Znf_RanBP2_sf"/>
</dbReference>
<name>A0AAN7LD00_TRANT</name>
<accession>A0AAN7LD00</accession>
<dbReference type="Gene3D" id="2.30.30.380">
    <property type="entry name" value="Zn-finger domain of Sec23/24"/>
    <property type="match status" value="1"/>
</dbReference>
<dbReference type="EMBL" id="JAXQNO010000016">
    <property type="protein sequence ID" value="KAK4782244.1"/>
    <property type="molecule type" value="Genomic_DNA"/>
</dbReference>
<proteinExistence type="predicted"/>
<evidence type="ECO:0000256" key="1">
    <source>
        <dbReference type="ARBA" id="ARBA00022723"/>
    </source>
</evidence>
<evidence type="ECO:0000256" key="2">
    <source>
        <dbReference type="ARBA" id="ARBA00022771"/>
    </source>
</evidence>
<keyword evidence="8" id="KW-1185">Reference proteome</keyword>
<feature type="region of interest" description="Disordered" evidence="5">
    <location>
        <begin position="45"/>
        <end position="79"/>
    </location>
</feature>